<feature type="region of interest" description="Disordered" evidence="1">
    <location>
        <begin position="1"/>
        <end position="25"/>
    </location>
</feature>
<organism evidence="2 3">
    <name type="scientific">Scophthalmus maximus</name>
    <name type="common">Turbot</name>
    <name type="synonym">Psetta maxima</name>
    <dbReference type="NCBI Taxonomy" id="52904"/>
    <lineage>
        <taxon>Eukaryota</taxon>
        <taxon>Metazoa</taxon>
        <taxon>Chordata</taxon>
        <taxon>Craniata</taxon>
        <taxon>Vertebrata</taxon>
        <taxon>Euteleostomi</taxon>
        <taxon>Actinopterygii</taxon>
        <taxon>Neopterygii</taxon>
        <taxon>Teleostei</taxon>
        <taxon>Neoteleostei</taxon>
        <taxon>Acanthomorphata</taxon>
        <taxon>Carangaria</taxon>
        <taxon>Pleuronectiformes</taxon>
        <taxon>Pleuronectoidei</taxon>
        <taxon>Scophthalmidae</taxon>
        <taxon>Scophthalmus</taxon>
    </lineage>
</organism>
<protein>
    <submittedName>
        <fullName evidence="2">Uncharacterized protein</fullName>
    </submittedName>
</protein>
<sequence length="164" mass="18410">MPGSEAVISKTSKGPSKSQKTAEPVQCQLSLNPLSSYHHHHHRAPAAGQGVERELNQGFSCYKSPPHSRPRAAADKQERQRVTKRDWLFVLRGAGARLPPLPLLLLLLLLLRELVLVQRSNDFIKVRMPNARGERGTTNKLDDYLSNLNKPLLFPELRSYSIST</sequence>
<dbReference type="Proteomes" id="UP000438429">
    <property type="component" value="Unassembled WGS sequence"/>
</dbReference>
<feature type="compositionally biased region" description="Polar residues" evidence="1">
    <location>
        <begin position="9"/>
        <end position="25"/>
    </location>
</feature>
<evidence type="ECO:0000313" key="2">
    <source>
        <dbReference type="EMBL" id="KAF0042784.1"/>
    </source>
</evidence>
<evidence type="ECO:0000313" key="3">
    <source>
        <dbReference type="Proteomes" id="UP000438429"/>
    </source>
</evidence>
<comment type="caution">
    <text evidence="2">The sequence shown here is derived from an EMBL/GenBank/DDBJ whole genome shotgun (WGS) entry which is preliminary data.</text>
</comment>
<name>A0A6A4THS8_SCOMX</name>
<dbReference type="AlphaFoldDB" id="A0A6A4THS8"/>
<gene>
    <name evidence="2" type="ORF">F2P81_004121</name>
</gene>
<proteinExistence type="predicted"/>
<evidence type="ECO:0000256" key="1">
    <source>
        <dbReference type="SAM" id="MobiDB-lite"/>
    </source>
</evidence>
<accession>A0A6A4THS8</accession>
<reference evidence="2 3" key="1">
    <citation type="submission" date="2019-06" db="EMBL/GenBank/DDBJ databases">
        <title>Draft genomes of female and male turbot (Scophthalmus maximus).</title>
        <authorList>
            <person name="Xu H."/>
            <person name="Xu X.-W."/>
            <person name="Shao C."/>
            <person name="Chen S."/>
        </authorList>
    </citation>
    <scope>NUCLEOTIDE SEQUENCE [LARGE SCALE GENOMIC DNA]</scope>
    <source>
        <strain evidence="2">Ysfricsl-2016a</strain>
        <tissue evidence="2">Blood</tissue>
    </source>
</reference>
<dbReference type="EMBL" id="VEVO01000004">
    <property type="protein sequence ID" value="KAF0042784.1"/>
    <property type="molecule type" value="Genomic_DNA"/>
</dbReference>